<evidence type="ECO:0000259" key="5">
    <source>
        <dbReference type="Pfam" id="PF05157"/>
    </source>
</evidence>
<dbReference type="CDD" id="cd01129">
    <property type="entry name" value="PulE-GspE-like"/>
    <property type="match status" value="1"/>
</dbReference>
<dbReference type="GO" id="GO:0005524">
    <property type="term" value="F:ATP binding"/>
    <property type="evidence" value="ECO:0007669"/>
    <property type="project" value="UniProtKB-KW"/>
</dbReference>
<dbReference type="Pfam" id="PF05157">
    <property type="entry name" value="MshEN"/>
    <property type="match status" value="1"/>
</dbReference>
<dbReference type="InterPro" id="IPR001482">
    <property type="entry name" value="T2SS/T4SS_dom"/>
</dbReference>
<protein>
    <recommendedName>
        <fullName evidence="8">AAA+ ATPase domain-containing protein</fullName>
    </recommendedName>
</protein>
<comment type="caution">
    <text evidence="6">The sequence shown here is derived from an EMBL/GenBank/DDBJ whole genome shotgun (WGS) entry which is preliminary data.</text>
</comment>
<dbReference type="AlphaFoldDB" id="A0A1G2PHA4"/>
<evidence type="ECO:0000313" key="6">
    <source>
        <dbReference type="EMBL" id="OHA47677.1"/>
    </source>
</evidence>
<proteinExistence type="inferred from homology"/>
<dbReference type="SUPFAM" id="SSF52540">
    <property type="entry name" value="P-loop containing nucleoside triphosphate hydrolases"/>
    <property type="match status" value="1"/>
</dbReference>
<name>A0A1G2PHA4_9BACT</name>
<dbReference type="Gene3D" id="3.30.450.90">
    <property type="match status" value="1"/>
</dbReference>
<feature type="domain" description="Bacterial type II secretion system protein E" evidence="4">
    <location>
        <begin position="191"/>
        <end position="583"/>
    </location>
</feature>
<evidence type="ECO:0008006" key="8">
    <source>
        <dbReference type="Google" id="ProtNLM"/>
    </source>
</evidence>
<organism evidence="6 7">
    <name type="scientific">Candidatus Terrybacteria bacterium RIFCSPHIGHO2_01_FULL_48_17</name>
    <dbReference type="NCBI Taxonomy" id="1802362"/>
    <lineage>
        <taxon>Bacteria</taxon>
        <taxon>Candidatus Terryibacteriota</taxon>
    </lineage>
</organism>
<dbReference type="InterPro" id="IPR007831">
    <property type="entry name" value="T2SS_GspE_N"/>
</dbReference>
<dbReference type="Gene3D" id="3.30.300.160">
    <property type="entry name" value="Type II secretion system, protein E, N-terminal domain"/>
    <property type="match status" value="1"/>
</dbReference>
<evidence type="ECO:0000256" key="2">
    <source>
        <dbReference type="ARBA" id="ARBA00022741"/>
    </source>
</evidence>
<dbReference type="InterPro" id="IPR027417">
    <property type="entry name" value="P-loop_NTPase"/>
</dbReference>
<dbReference type="Pfam" id="PF00437">
    <property type="entry name" value="T2SSE"/>
    <property type="match status" value="1"/>
</dbReference>
<dbReference type="GO" id="GO:0005886">
    <property type="term" value="C:plasma membrane"/>
    <property type="evidence" value="ECO:0007669"/>
    <property type="project" value="TreeGrafter"/>
</dbReference>
<dbReference type="EMBL" id="MHSS01000015">
    <property type="protein sequence ID" value="OHA47677.1"/>
    <property type="molecule type" value="Genomic_DNA"/>
</dbReference>
<evidence type="ECO:0000256" key="1">
    <source>
        <dbReference type="ARBA" id="ARBA00006611"/>
    </source>
</evidence>
<keyword evidence="2" id="KW-0547">Nucleotide-binding</keyword>
<dbReference type="InterPro" id="IPR037257">
    <property type="entry name" value="T2SS_E_N_sf"/>
</dbReference>
<dbReference type="STRING" id="1802362.A2806_03620"/>
<evidence type="ECO:0000313" key="7">
    <source>
        <dbReference type="Proteomes" id="UP000177629"/>
    </source>
</evidence>
<dbReference type="PANTHER" id="PTHR30258">
    <property type="entry name" value="TYPE II SECRETION SYSTEM PROTEIN GSPE-RELATED"/>
    <property type="match status" value="1"/>
</dbReference>
<reference evidence="6 7" key="1">
    <citation type="journal article" date="2016" name="Nat. Commun.">
        <title>Thousands of microbial genomes shed light on interconnected biogeochemical processes in an aquifer system.</title>
        <authorList>
            <person name="Anantharaman K."/>
            <person name="Brown C.T."/>
            <person name="Hug L.A."/>
            <person name="Sharon I."/>
            <person name="Castelle C.J."/>
            <person name="Probst A.J."/>
            <person name="Thomas B.C."/>
            <person name="Singh A."/>
            <person name="Wilkins M.J."/>
            <person name="Karaoz U."/>
            <person name="Brodie E.L."/>
            <person name="Williams K.H."/>
            <person name="Hubbard S.S."/>
            <person name="Banfield J.F."/>
        </authorList>
    </citation>
    <scope>NUCLEOTIDE SEQUENCE [LARGE SCALE GENOMIC DNA]</scope>
</reference>
<gene>
    <name evidence="6" type="ORF">A2806_03620</name>
</gene>
<dbReference type="GO" id="GO:0016887">
    <property type="term" value="F:ATP hydrolysis activity"/>
    <property type="evidence" value="ECO:0007669"/>
    <property type="project" value="TreeGrafter"/>
</dbReference>
<comment type="similarity">
    <text evidence="1">Belongs to the GSP E family.</text>
</comment>
<dbReference type="Proteomes" id="UP000177629">
    <property type="component" value="Unassembled WGS sequence"/>
</dbReference>
<evidence type="ECO:0000256" key="3">
    <source>
        <dbReference type="ARBA" id="ARBA00022840"/>
    </source>
</evidence>
<keyword evidence="3" id="KW-0067">ATP-binding</keyword>
<accession>A0A1G2PHA4</accession>
<feature type="domain" description="Type II secretion system protein GspE N-terminal" evidence="5">
    <location>
        <begin position="78"/>
        <end position="142"/>
    </location>
</feature>
<dbReference type="PANTHER" id="PTHR30258:SF1">
    <property type="entry name" value="PROTEIN TRANSPORT PROTEIN HOFB HOMOLOG"/>
    <property type="match status" value="1"/>
</dbReference>
<sequence length="593" mass="66261">MAKTLSPPLLHPLPAFLDFLVTQGLVEKKRVETVAQEAERSDRSPEELLVESNIVPEEQLYAARAKFQGMSYHEVPPGEKIPKDVLRLMSQDVMQTYWMVPLARKDSILEVGMLAPEDRRARDALRFITARAELTPHVVQISLSTFRRVQKEYRTLGGEVKEALQELQQTLAEEKPISRTRVRKTEEIIGEEAPIIKTVAVIIKHAVEGRASDIHIEPTEDKLRVRFRVDGVLYTSLFLPKDIHPAVLARVKILSDLKIDETRIPQDGRFRTVVSKKNIDFRVATYPTAFGEKVALRILDPTIGLQTLPELGLEGRNLELLQLALKRPYGMVLVTGPTGSGKSTTLYAVLKIMNTDAVNIVTLEDPVEYFVEGINQSQIHEEIGYSFAEGLRHILRGDPNIIMVGEIRDSETAQLAVHAALTGHVVLSTLHTNNAAGVVPRLADMKVDRFLIPSTLYLSIAQRLVQKLCQHCKEPHDASSPERSLIEAAIKDMPAEERDALARMPFRVWRAPGCARCGQRGTAGRIALFEVIKMTPELEDIIAQQGSEADIRKEAQRQGMTTMLHDGIKKVLSGIVSLEEVLRVVKEPSTNIS</sequence>
<dbReference type="Gene3D" id="3.40.50.300">
    <property type="entry name" value="P-loop containing nucleotide triphosphate hydrolases"/>
    <property type="match status" value="1"/>
</dbReference>
<evidence type="ECO:0000259" key="4">
    <source>
        <dbReference type="Pfam" id="PF00437"/>
    </source>
</evidence>
<dbReference type="SUPFAM" id="SSF160246">
    <property type="entry name" value="EspE N-terminal domain-like"/>
    <property type="match status" value="1"/>
</dbReference>